<dbReference type="RefSeq" id="WP_132591598.1">
    <property type="nucleotide sequence ID" value="NZ_SMKO01000004.1"/>
</dbReference>
<evidence type="ECO:0000313" key="3">
    <source>
        <dbReference type="Proteomes" id="UP000295258"/>
    </source>
</evidence>
<sequence length="283" mass="31734">MNESTDTKCPIVLIHGLWLTPRAWEHWIERYTGFGHQVSAPAWPGMEIEVEALRKHPDVMNGLGVTEVADFYEKVVREQARPPIIVGHSFGGLITQILLDRGLGVAGVAIHPAPIKGVLRLPLSSLRSALPVLSNPRNRSRTVALNAKQFHHAFTNTLTAQESELIYQRYHVPAPGRPLFQAATANLRRHAATQVDVHNDTRAPLLLIAGGADHTVPVPLVRAIYQRYRKSRAVTDFQEFARMPHFSLGAPQWERVADHVVYWAQRHITRQARKDGRETRPAG</sequence>
<reference evidence="2 3" key="1">
    <citation type="submission" date="2019-03" db="EMBL/GenBank/DDBJ databases">
        <title>Draft genome sequences of novel Actinobacteria.</title>
        <authorList>
            <person name="Sahin N."/>
            <person name="Ay H."/>
            <person name="Saygin H."/>
        </authorList>
    </citation>
    <scope>NUCLEOTIDE SEQUENCE [LARGE SCALE GENOMIC DNA]</scope>
    <source>
        <strain evidence="2 3">KC310</strain>
    </source>
</reference>
<name>A0A4R4W0P4_9ACTN</name>
<dbReference type="SUPFAM" id="SSF53474">
    <property type="entry name" value="alpha/beta-Hydrolases"/>
    <property type="match status" value="1"/>
</dbReference>
<dbReference type="PANTHER" id="PTHR43194">
    <property type="entry name" value="HYDROLASE ALPHA/BETA FOLD FAMILY"/>
    <property type="match status" value="1"/>
</dbReference>
<dbReference type="AlphaFoldDB" id="A0A4R4W0P4"/>
<dbReference type="GO" id="GO:0016787">
    <property type="term" value="F:hydrolase activity"/>
    <property type="evidence" value="ECO:0007669"/>
    <property type="project" value="UniProtKB-KW"/>
</dbReference>
<dbReference type="Proteomes" id="UP000295258">
    <property type="component" value="Unassembled WGS sequence"/>
</dbReference>
<gene>
    <name evidence="2" type="ORF">E1292_02580</name>
</gene>
<dbReference type="InterPro" id="IPR029058">
    <property type="entry name" value="AB_hydrolase_fold"/>
</dbReference>
<dbReference type="EMBL" id="SMKO01000004">
    <property type="protein sequence ID" value="TDD12038.1"/>
    <property type="molecule type" value="Genomic_DNA"/>
</dbReference>
<evidence type="ECO:0000259" key="1">
    <source>
        <dbReference type="Pfam" id="PF12697"/>
    </source>
</evidence>
<feature type="domain" description="AB hydrolase-1" evidence="1">
    <location>
        <begin position="11"/>
        <end position="258"/>
    </location>
</feature>
<dbReference type="InterPro" id="IPR050228">
    <property type="entry name" value="Carboxylesterase_BioH"/>
</dbReference>
<dbReference type="PANTHER" id="PTHR43194:SF2">
    <property type="entry name" value="PEROXISOMAL MEMBRANE PROTEIN LPX1"/>
    <property type="match status" value="1"/>
</dbReference>
<accession>A0A4R4W0P4</accession>
<keyword evidence="3" id="KW-1185">Reference proteome</keyword>
<comment type="caution">
    <text evidence="2">The sequence shown here is derived from an EMBL/GenBank/DDBJ whole genome shotgun (WGS) entry which is preliminary data.</text>
</comment>
<keyword evidence="2" id="KW-0378">Hydrolase</keyword>
<proteinExistence type="predicted"/>
<dbReference type="InterPro" id="IPR000073">
    <property type="entry name" value="AB_hydrolase_1"/>
</dbReference>
<dbReference type="Gene3D" id="3.40.50.1820">
    <property type="entry name" value="alpha/beta hydrolase"/>
    <property type="match status" value="1"/>
</dbReference>
<dbReference type="Pfam" id="PF12697">
    <property type="entry name" value="Abhydrolase_6"/>
    <property type="match status" value="1"/>
</dbReference>
<protein>
    <submittedName>
        <fullName evidence="2">Alpha/beta hydrolase</fullName>
    </submittedName>
</protein>
<organism evidence="2 3">
    <name type="scientific">Nonomuraea deserti</name>
    <dbReference type="NCBI Taxonomy" id="1848322"/>
    <lineage>
        <taxon>Bacteria</taxon>
        <taxon>Bacillati</taxon>
        <taxon>Actinomycetota</taxon>
        <taxon>Actinomycetes</taxon>
        <taxon>Streptosporangiales</taxon>
        <taxon>Streptosporangiaceae</taxon>
        <taxon>Nonomuraea</taxon>
    </lineage>
</organism>
<evidence type="ECO:0000313" key="2">
    <source>
        <dbReference type="EMBL" id="TDD12038.1"/>
    </source>
</evidence>